<keyword evidence="3" id="KW-0614">Plasmid</keyword>
<evidence type="ECO:0000259" key="2">
    <source>
        <dbReference type="Pfam" id="PF26353"/>
    </source>
</evidence>
<feature type="chain" id="PRO_5039265104" evidence="1">
    <location>
        <begin position="20"/>
        <end position="149"/>
    </location>
</feature>
<dbReference type="AlphaFoldDB" id="Q1PHH1"/>
<dbReference type="PROSITE" id="PS51257">
    <property type="entry name" value="PROKAR_LIPOPROTEIN"/>
    <property type="match status" value="1"/>
</dbReference>
<organism evidence="3">
    <name type="scientific">Planococcus sp. ZOYM</name>
    <dbReference type="NCBI Taxonomy" id="378212"/>
    <lineage>
        <taxon>Bacteria</taxon>
        <taxon>Bacillati</taxon>
        <taxon>Bacillota</taxon>
        <taxon>Bacilli</taxon>
        <taxon>Bacillales</taxon>
        <taxon>Caryophanaceae</taxon>
        <taxon>Planococcus</taxon>
    </lineage>
</organism>
<dbReference type="Pfam" id="PF26353">
    <property type="entry name" value="YhfM"/>
    <property type="match status" value="1"/>
</dbReference>
<evidence type="ECO:0000313" key="3">
    <source>
        <dbReference type="EMBL" id="ABE02512.1"/>
    </source>
</evidence>
<proteinExistence type="predicted"/>
<evidence type="ECO:0000256" key="1">
    <source>
        <dbReference type="SAM" id="SignalP"/>
    </source>
</evidence>
<geneLocation type="plasmid" evidence="3">
    <name>pPCZ2</name>
</geneLocation>
<dbReference type="EMBL" id="DQ438985">
    <property type="protein sequence ID" value="ABE02512.1"/>
    <property type="molecule type" value="Genomic_DNA"/>
</dbReference>
<dbReference type="RefSeq" id="WP_012881107.1">
    <property type="nucleotide sequence ID" value="NC_013540.1"/>
</dbReference>
<protein>
    <submittedName>
        <fullName evidence="3">PCZ2.6</fullName>
    </submittedName>
</protein>
<dbReference type="InterPro" id="IPR058780">
    <property type="entry name" value="YhfM-like_dom"/>
</dbReference>
<name>Q1PHH1_9BACL</name>
<keyword evidence="1" id="KW-0732">Signal</keyword>
<sequence length="149" mass="16662">MKNLALLVFIALVSAILFGCQNEKETVKADEQKIEAEMTESEQLLTKSEVSKVEVSKTKSIDPVVYEEAEVLGKFNELFSSAAKESGTANVTDPNFYLKLTDEEGDIQRLHLWLGNEGEQSMLMNPNDTHTIYTITSDMTAKLIELIDK</sequence>
<reference evidence="3" key="1">
    <citation type="submission" date="2006-03" db="EMBL/GenBank/DDBJ databases">
        <authorList>
            <person name="Zhu Y."/>
            <person name="Xu M."/>
            <person name="Liu Q."/>
            <person name="Liu S."/>
            <person name="Qin Z."/>
        </authorList>
    </citation>
    <scope>NUCLEOTIDE SEQUENCE</scope>
    <source>
        <strain evidence="3">ZOYM</strain>
        <plasmid evidence="3">pPCZ2</plasmid>
    </source>
</reference>
<feature type="signal peptide" evidence="1">
    <location>
        <begin position="1"/>
        <end position="19"/>
    </location>
</feature>
<feature type="domain" description="YhfM-like" evidence="2">
    <location>
        <begin position="48"/>
        <end position="148"/>
    </location>
</feature>
<accession>Q1PHH1</accession>